<dbReference type="AlphaFoldDB" id="A0A6B3VTW5"/>
<dbReference type="EMBL" id="JAAIWN010000003">
    <property type="protein sequence ID" value="NEY80402.1"/>
    <property type="molecule type" value="Genomic_DNA"/>
</dbReference>
<keyword evidence="3" id="KW-1185">Reference proteome</keyword>
<dbReference type="Pfam" id="PF26344">
    <property type="entry name" value="YuzC"/>
    <property type="match status" value="1"/>
</dbReference>
<name>A0A6B3VTW5_9BACI</name>
<dbReference type="EMBL" id="JACEIO010000003">
    <property type="protein sequence ID" value="MBA4536028.1"/>
    <property type="molecule type" value="Genomic_DNA"/>
</dbReference>
<evidence type="ECO:0000313" key="3">
    <source>
        <dbReference type="Proteomes" id="UP000472971"/>
    </source>
</evidence>
<protein>
    <submittedName>
        <fullName evidence="2">Uncharacterized protein</fullName>
    </submittedName>
</protein>
<sequence>MYHFYHHHENNYRYHQYWIPYPVLYQHPAFRQFPLVNPSVFMSSASAASMLLDNAKLVVEKVSKSKQFSTRLMNAAQQSKTTEVETIIKSTGIKNMPKISYTPDGLHLEFNDQNETNCCHLVLMIRWR</sequence>
<accession>A0A6B3VTW5</accession>
<evidence type="ECO:0000313" key="2">
    <source>
        <dbReference type="EMBL" id="NEY80402.1"/>
    </source>
</evidence>
<dbReference type="Proteomes" id="UP000570010">
    <property type="component" value="Unassembled WGS sequence"/>
</dbReference>
<organism evidence="2 3">
    <name type="scientific">Bacillus aquiflavi</name>
    <dbReference type="NCBI Taxonomy" id="2672567"/>
    <lineage>
        <taxon>Bacteria</taxon>
        <taxon>Bacillati</taxon>
        <taxon>Bacillota</taxon>
        <taxon>Bacilli</taxon>
        <taxon>Bacillales</taxon>
        <taxon>Bacillaceae</taxon>
        <taxon>Bacillus</taxon>
    </lineage>
</organism>
<evidence type="ECO:0000313" key="1">
    <source>
        <dbReference type="EMBL" id="MBA4536028.1"/>
    </source>
</evidence>
<dbReference type="InterPro" id="IPR058870">
    <property type="entry name" value="YuzC"/>
</dbReference>
<reference evidence="2 3" key="1">
    <citation type="submission" date="2020-02" db="EMBL/GenBank/DDBJ databases">
        <title>Bacillus aquiflavi sp. nov., isolated from yellow water of strong flavor Chinese baijiu in Yibin region of China.</title>
        <authorList>
            <person name="Xie J."/>
        </authorList>
    </citation>
    <scope>NUCLEOTIDE SEQUENCE [LARGE SCALE GENOMIC DNA]</scope>
    <source>
        <strain evidence="2 3">3H-10</strain>
    </source>
</reference>
<comment type="caution">
    <text evidence="2">The sequence shown here is derived from an EMBL/GenBank/DDBJ whole genome shotgun (WGS) entry which is preliminary data.</text>
</comment>
<gene>
    <name evidence="2" type="ORF">G4D64_02445</name>
    <name evidence="1" type="ORF">H1Z61_02450</name>
</gene>
<dbReference type="RefSeq" id="WP_163239759.1">
    <property type="nucleotide sequence ID" value="NZ_CP082780.1"/>
</dbReference>
<dbReference type="Proteomes" id="UP000472971">
    <property type="component" value="Unassembled WGS sequence"/>
</dbReference>
<proteinExistence type="predicted"/>
<reference evidence="1 4" key="2">
    <citation type="submission" date="2020-07" db="EMBL/GenBank/DDBJ databases">
        <authorList>
            <person name="Feng H."/>
        </authorList>
    </citation>
    <scope>NUCLEOTIDE SEQUENCE [LARGE SCALE GENOMIC DNA]</scope>
    <source>
        <strain evidence="1">S-12</strain>
        <strain evidence="4">s-12</strain>
    </source>
</reference>
<evidence type="ECO:0000313" key="4">
    <source>
        <dbReference type="Proteomes" id="UP000570010"/>
    </source>
</evidence>